<dbReference type="Proteomes" id="UP000236248">
    <property type="component" value="Chromosome NCAV"/>
</dbReference>
<dbReference type="PANTHER" id="PTHR11659">
    <property type="entry name" value="GLUTAMYL-TRNA GLN AMIDOTRANSFERASE SUBUNIT B MITOCHONDRIAL AND PROKARYOTIC PET112-RELATED"/>
    <property type="match status" value="1"/>
</dbReference>
<keyword evidence="5 11" id="KW-0547">Nucleotide-binding</keyword>
<proteinExistence type="inferred from homology"/>
<dbReference type="InterPro" id="IPR017958">
    <property type="entry name" value="Gln-tRNA_amidoTrfase_suB_CS"/>
</dbReference>
<evidence type="ECO:0000256" key="12">
    <source>
        <dbReference type="SAM" id="MobiDB-lite"/>
    </source>
</evidence>
<sequence length="519" mass="58031">MTQSADKVMIGLEIHCQLTALKSKLFCPCPADYRGKEPNVNVCPICLGMPGTLPLLNRRAVEYAVMLAFALNCKIASRIAFYRKNYFYPDLPKNFQITQYNAYEQASVGADGYMELDDPSSSDGIGKVIRIRRIQLEEDPGRLVYDGSIGTSNYALVDYNRAGVALVEIVTEPDFNAPNEVRLFLNRLASILEHLGICNPALDGAVRCDANVSIGGHARVEIKNINSFRDVERAIAFEIARQRSLTARGIEVRSETRHWDDARRITVQARVKEEEEDYRYFPEPDIPSMVLSSSDLDAIRAGMPELPHARIERFVRVYALARDTAKILVGEKYIADLFEESIKYYGNARSIANWIVTDLKGYLERYGGSNSSNDGSNNNNSSRKSSDGSDNSSNVNYAGILTRITPKHIAELAVLVDSGKINRTMAKQIMQKMISTGMLPSTIIQGMDDVDMLSNRDELAGIVDRVMEEERKAVMDAISNEKTLNYLLGKVMKYSKGRADPKLVLSILKERIVNLRSNQ</sequence>
<comment type="subunit">
    <text evidence="2 11">Heterotrimer of A, B and C subunits.</text>
</comment>
<keyword evidence="15" id="KW-1185">Reference proteome</keyword>
<evidence type="ECO:0000256" key="4">
    <source>
        <dbReference type="ARBA" id="ARBA00022598"/>
    </source>
</evidence>
<evidence type="ECO:0000256" key="11">
    <source>
        <dbReference type="HAMAP-Rule" id="MF_00121"/>
    </source>
</evidence>
<evidence type="ECO:0000256" key="5">
    <source>
        <dbReference type="ARBA" id="ARBA00022741"/>
    </source>
</evidence>
<dbReference type="GO" id="GO:0016740">
    <property type="term" value="F:transferase activity"/>
    <property type="evidence" value="ECO:0007669"/>
    <property type="project" value="UniProtKB-KW"/>
</dbReference>
<comment type="catalytic activity">
    <reaction evidence="9 11">
        <text>L-aspartyl-tRNA(Asn) + L-glutamine + ATP + H2O = L-asparaginyl-tRNA(Asn) + L-glutamate + ADP + phosphate + 2 H(+)</text>
        <dbReference type="Rhea" id="RHEA:14513"/>
        <dbReference type="Rhea" id="RHEA-COMP:9674"/>
        <dbReference type="Rhea" id="RHEA-COMP:9677"/>
        <dbReference type="ChEBI" id="CHEBI:15377"/>
        <dbReference type="ChEBI" id="CHEBI:15378"/>
        <dbReference type="ChEBI" id="CHEBI:29985"/>
        <dbReference type="ChEBI" id="CHEBI:30616"/>
        <dbReference type="ChEBI" id="CHEBI:43474"/>
        <dbReference type="ChEBI" id="CHEBI:58359"/>
        <dbReference type="ChEBI" id="CHEBI:78515"/>
        <dbReference type="ChEBI" id="CHEBI:78516"/>
        <dbReference type="ChEBI" id="CHEBI:456216"/>
    </reaction>
</comment>
<keyword evidence="4 11" id="KW-0436">Ligase</keyword>
<dbReference type="GeneID" id="41594813"/>
<name>A0A2K5AQK2_9ARCH</name>
<keyword evidence="6 11" id="KW-0067">ATP-binding</keyword>
<dbReference type="EMBL" id="LT981265">
    <property type="protein sequence ID" value="SPC33931.1"/>
    <property type="molecule type" value="Genomic_DNA"/>
</dbReference>
<comment type="catalytic activity">
    <reaction evidence="10 11">
        <text>L-glutamyl-tRNA(Gln) + L-glutamine + ATP + H2O = L-glutaminyl-tRNA(Gln) + L-glutamate + ADP + phosphate + H(+)</text>
        <dbReference type="Rhea" id="RHEA:17521"/>
        <dbReference type="Rhea" id="RHEA-COMP:9681"/>
        <dbReference type="Rhea" id="RHEA-COMP:9684"/>
        <dbReference type="ChEBI" id="CHEBI:15377"/>
        <dbReference type="ChEBI" id="CHEBI:15378"/>
        <dbReference type="ChEBI" id="CHEBI:29985"/>
        <dbReference type="ChEBI" id="CHEBI:30616"/>
        <dbReference type="ChEBI" id="CHEBI:43474"/>
        <dbReference type="ChEBI" id="CHEBI:58359"/>
        <dbReference type="ChEBI" id="CHEBI:78520"/>
        <dbReference type="ChEBI" id="CHEBI:78521"/>
        <dbReference type="ChEBI" id="CHEBI:456216"/>
    </reaction>
</comment>
<evidence type="ECO:0000256" key="7">
    <source>
        <dbReference type="ARBA" id="ARBA00022917"/>
    </source>
</evidence>
<evidence type="ECO:0000256" key="1">
    <source>
        <dbReference type="ARBA" id="ARBA00005306"/>
    </source>
</evidence>
<dbReference type="SMART" id="SM00845">
    <property type="entry name" value="GatB_Yqey"/>
    <property type="match status" value="1"/>
</dbReference>
<dbReference type="AlphaFoldDB" id="A0A2K5AQK2"/>
<dbReference type="RefSeq" id="WP_231911537.1">
    <property type="nucleotide sequence ID" value="NZ_LT981265.1"/>
</dbReference>
<dbReference type="NCBIfam" id="NF004012">
    <property type="entry name" value="PRK05477.1-2"/>
    <property type="match status" value="1"/>
</dbReference>
<evidence type="ECO:0000256" key="3">
    <source>
        <dbReference type="ARBA" id="ARBA00016923"/>
    </source>
</evidence>
<dbReference type="InterPro" id="IPR014746">
    <property type="entry name" value="Gln_synth/guanido_kin_cat_dom"/>
</dbReference>
<dbReference type="InterPro" id="IPR023168">
    <property type="entry name" value="GatB_Yqey_C_2"/>
</dbReference>
<evidence type="ECO:0000256" key="8">
    <source>
        <dbReference type="ARBA" id="ARBA00024799"/>
    </source>
</evidence>
<dbReference type="InterPro" id="IPR003789">
    <property type="entry name" value="Asn/Gln_tRNA_amidoTrase-B-like"/>
</dbReference>
<dbReference type="NCBIfam" id="TIGR00133">
    <property type="entry name" value="gatB"/>
    <property type="match status" value="1"/>
</dbReference>
<dbReference type="InterPro" id="IPR042114">
    <property type="entry name" value="GatB_C_1"/>
</dbReference>
<keyword evidence="14" id="KW-0808">Transferase</keyword>
<dbReference type="SUPFAM" id="SSF55931">
    <property type="entry name" value="Glutamine synthetase/guanido kinase"/>
    <property type="match status" value="1"/>
</dbReference>
<dbReference type="EC" id="6.3.5.-" evidence="11"/>
<dbReference type="SUPFAM" id="SSF89095">
    <property type="entry name" value="GatB/YqeY motif"/>
    <property type="match status" value="2"/>
</dbReference>
<dbReference type="GO" id="GO:0050566">
    <property type="term" value="F:asparaginyl-tRNA synthase (glutamine-hydrolyzing) activity"/>
    <property type="evidence" value="ECO:0007669"/>
    <property type="project" value="RHEA"/>
</dbReference>
<dbReference type="GO" id="GO:0070681">
    <property type="term" value="P:glutaminyl-tRNAGln biosynthesis via transamidation"/>
    <property type="evidence" value="ECO:0007669"/>
    <property type="project" value="TreeGrafter"/>
</dbReference>
<organism evidence="14 15">
    <name type="scientific">Candidatus Nitrosocaldus cavascurensis</name>
    <dbReference type="NCBI Taxonomy" id="2058097"/>
    <lineage>
        <taxon>Archaea</taxon>
        <taxon>Nitrososphaerota</taxon>
        <taxon>Nitrososphaeria</taxon>
        <taxon>Candidatus Nitrosocaldales</taxon>
        <taxon>Candidatus Nitrosocaldaceae</taxon>
        <taxon>Candidatus Nitrosocaldus</taxon>
    </lineage>
</organism>
<evidence type="ECO:0000313" key="15">
    <source>
        <dbReference type="Proteomes" id="UP000236248"/>
    </source>
</evidence>
<dbReference type="InterPro" id="IPR017959">
    <property type="entry name" value="Asn/Gln-tRNA_amidoTrfase_suB/E"/>
</dbReference>
<dbReference type="GO" id="GO:0005524">
    <property type="term" value="F:ATP binding"/>
    <property type="evidence" value="ECO:0007669"/>
    <property type="project" value="UniProtKB-KW"/>
</dbReference>
<dbReference type="InterPro" id="IPR004413">
    <property type="entry name" value="GatB"/>
</dbReference>
<feature type="region of interest" description="Disordered" evidence="12">
    <location>
        <begin position="368"/>
        <end position="392"/>
    </location>
</feature>
<dbReference type="Gene3D" id="1.10.150.380">
    <property type="entry name" value="GatB domain, N-terminal subdomain"/>
    <property type="match status" value="1"/>
</dbReference>
<feature type="domain" description="Asn/Gln amidotransferase" evidence="13">
    <location>
        <begin position="336"/>
        <end position="512"/>
    </location>
</feature>
<dbReference type="PROSITE" id="PS01234">
    <property type="entry name" value="GATB"/>
    <property type="match status" value="1"/>
</dbReference>
<evidence type="ECO:0000256" key="2">
    <source>
        <dbReference type="ARBA" id="ARBA00011123"/>
    </source>
</evidence>
<gene>
    <name evidence="11 14" type="primary">gatB</name>
    <name evidence="14" type="ORF">NCAV_0750</name>
</gene>
<dbReference type="InterPro" id="IPR006075">
    <property type="entry name" value="Asn/Gln-tRNA_Trfase_suB/E_cat"/>
</dbReference>
<dbReference type="InterPro" id="IPR018027">
    <property type="entry name" value="Asn/Gln_amidotransferase"/>
</dbReference>
<comment type="similarity">
    <text evidence="1 11">Belongs to the GatB/GatE family. GatB subfamily.</text>
</comment>
<evidence type="ECO:0000256" key="9">
    <source>
        <dbReference type="ARBA" id="ARBA00047380"/>
    </source>
</evidence>
<dbReference type="PANTHER" id="PTHR11659:SF0">
    <property type="entry name" value="GLUTAMYL-TRNA(GLN) AMIDOTRANSFERASE SUBUNIT B, MITOCHONDRIAL"/>
    <property type="match status" value="1"/>
</dbReference>
<dbReference type="KEGG" id="ncv:NCAV_0750"/>
<dbReference type="GO" id="GO:0050567">
    <property type="term" value="F:glutaminyl-tRNA synthase (glutamine-hydrolyzing) activity"/>
    <property type="evidence" value="ECO:0007669"/>
    <property type="project" value="UniProtKB-UniRule"/>
</dbReference>
<evidence type="ECO:0000256" key="6">
    <source>
        <dbReference type="ARBA" id="ARBA00022840"/>
    </source>
</evidence>
<dbReference type="HAMAP" id="MF_00121">
    <property type="entry name" value="GatB"/>
    <property type="match status" value="1"/>
</dbReference>
<dbReference type="Pfam" id="PF02637">
    <property type="entry name" value="GatB_Yqey"/>
    <property type="match status" value="1"/>
</dbReference>
<dbReference type="Pfam" id="PF02934">
    <property type="entry name" value="GatB_N"/>
    <property type="match status" value="1"/>
</dbReference>
<evidence type="ECO:0000259" key="13">
    <source>
        <dbReference type="SMART" id="SM00845"/>
    </source>
</evidence>
<accession>A0A2K5AQK2</accession>
<dbReference type="Gene3D" id="1.10.10.410">
    <property type="match status" value="1"/>
</dbReference>
<dbReference type="GO" id="GO:0006412">
    <property type="term" value="P:translation"/>
    <property type="evidence" value="ECO:0007669"/>
    <property type="project" value="UniProtKB-UniRule"/>
</dbReference>
<comment type="function">
    <text evidence="8 11">Allows the formation of correctly charged Asn-tRNA(Asn) or Gln-tRNA(Gln) through the transamidation of misacylated Asp-tRNA(Asn) or Glu-tRNA(Gln) in organisms which lack either or both of asparaginyl-tRNA or glutaminyl-tRNA synthetases. The reaction takes place in the presence of glutamine and ATP through an activated phospho-Asp-tRNA(Asn) or phospho-Glu-tRNA(Gln).</text>
</comment>
<evidence type="ECO:0000256" key="10">
    <source>
        <dbReference type="ARBA" id="ARBA00047913"/>
    </source>
</evidence>
<evidence type="ECO:0000313" key="14">
    <source>
        <dbReference type="EMBL" id="SPC33931.1"/>
    </source>
</evidence>
<keyword evidence="7 11" id="KW-0648">Protein biosynthesis</keyword>
<reference evidence="15" key="1">
    <citation type="submission" date="2018-01" db="EMBL/GenBank/DDBJ databases">
        <authorList>
            <person name="Kerou L M."/>
        </authorList>
    </citation>
    <scope>NUCLEOTIDE SEQUENCE [LARGE SCALE GENOMIC DNA]</scope>
    <source>
        <strain evidence="15">SCU2</strain>
    </source>
</reference>
<protein>
    <recommendedName>
        <fullName evidence="3 11">Aspartyl/glutamyl-tRNA(Asn/Gln) amidotransferase subunit B</fullName>
        <shortName evidence="11">Asp/Glu-ADT subunit B</shortName>
        <ecNumber evidence="11">6.3.5.-</ecNumber>
    </recommendedName>
</protein>